<evidence type="ECO:0000256" key="2">
    <source>
        <dbReference type="SAM" id="Phobius"/>
    </source>
</evidence>
<evidence type="ECO:0000313" key="5">
    <source>
        <dbReference type="Proteomes" id="UP000215902"/>
    </source>
</evidence>
<keyword evidence="5" id="KW-1185">Reference proteome</keyword>
<keyword evidence="2" id="KW-0472">Membrane</keyword>
<sequence length="1136" mass="124393">MRVTMATYGGRILLCLCYWGLLSSGADATSTAVTGSLVSRSWQSSMYHNSESYCFDNTKNSIGQWNYFATSSHRTDSNYQWLLIQLSRPVRLLSVTIMKGSIGPSENTENVEIQHTDALPTGFVSPRSGSRCKATLRMRSLRSCGTAVSVGSGSRKTAQCTSSPCSKSSSYILLRKYIPEHSYRGYPYESFHRNVDKTVSISYIEISEDPLTPVTKSILTRTWQSSSWQLGSSTSCFWSSDGASGHFQSGSWATADAGYHWFLVQLRQPALLWQVQLQAGSGSEDARTAAAGVQVYYSGTLPGELIRKDSCQSEWMTGFRAEDFSLCGSTKSAGVADGEWLSVSCCSLTRHTRASVILLRKLVNQHENMSFVGLRIKTTEAARVQLCDAAGSSCHEGLTRLSSGELSTVQLHVPCSLSSGHVTVGVKLPNETQIASNSANEYRVLSGNQLIFNFTGFLWMQGAVLSVSYKCSDGTSQTVAETLEFVVPPQSVSLSLIDAPHWLVGKPADFSFTTDFALPAPEHRCSLIASGGRSFALTPSVEIPTQRALTSVYSYVRLRSEFRLTVSASFEHGNVSCESRLRGTGVMETRQLAVPRFFYRCNTVFLMPEPFYWKDGSTVNLTVDSSDSNELETSHSCWLQSDFGNTSLASISDTNSSSSYLLNVSRSWGSEATLQCLVNQSGLFETWTHQRLPTVLYPAAMSIILQDVHEANSSVNFSVSVSKGQPQPTVNCSLSWQGAVAELPLTPTLSGSFNVTKAMHNGFIRCDLTQSNGSTVLFTHSASRRLTVHHTSRSSWSAREPVVLKEGQQMWVTVESIEGNPEPKQRCWLQMTDGSVVQLKASRVYTSNLHLVSKFLITFVRRFNSGHLRCRASQTGRSDYTRDFWQNITVFFSANTVGWSGRLINGSELMLTILTEEGNPRPELHCSLTSETVSIDTVTMIPIFERMGQNSGWVKNIRLLQQFMEPQAEVTISCMVSQSTENGTIIFGPSKNSKVLPADYSVKQADVQGSLFNDKVQVVSINQSIRAAAHSATIVFKPSIEPITDTTALAAAAAARDDWLFRDAQTGSGNGLLGLGLGLLAAAFAIGLAIGTYRWLSRSGRSTQLVSIPMRVSRLNSQQPSTTPHRPSSNLSEISA</sequence>
<evidence type="ECO:0000313" key="4">
    <source>
        <dbReference type="EMBL" id="PAA50157.1"/>
    </source>
</evidence>
<keyword evidence="2" id="KW-0812">Transmembrane</keyword>
<protein>
    <recommendedName>
        <fullName evidence="6">Ig-like domain-containing protein</fullName>
    </recommendedName>
</protein>
<gene>
    <name evidence="4" type="ORF">BOX15_Mlig013026g2</name>
</gene>
<dbReference type="AlphaFoldDB" id="A0A267DN94"/>
<dbReference type="EMBL" id="NIVC01003706">
    <property type="protein sequence ID" value="PAA50157.1"/>
    <property type="molecule type" value="Genomic_DNA"/>
</dbReference>
<name>A0A267DN94_9PLAT</name>
<feature type="signal peptide" evidence="3">
    <location>
        <begin position="1"/>
        <end position="28"/>
    </location>
</feature>
<evidence type="ECO:0000256" key="1">
    <source>
        <dbReference type="SAM" id="MobiDB-lite"/>
    </source>
</evidence>
<evidence type="ECO:0000256" key="3">
    <source>
        <dbReference type="SAM" id="SignalP"/>
    </source>
</evidence>
<proteinExistence type="predicted"/>
<comment type="caution">
    <text evidence="4">The sequence shown here is derived from an EMBL/GenBank/DDBJ whole genome shotgun (WGS) entry which is preliminary data.</text>
</comment>
<feature type="transmembrane region" description="Helical" evidence="2">
    <location>
        <begin position="1072"/>
        <end position="1096"/>
    </location>
</feature>
<feature type="region of interest" description="Disordered" evidence="1">
    <location>
        <begin position="1115"/>
        <end position="1136"/>
    </location>
</feature>
<evidence type="ECO:0008006" key="6">
    <source>
        <dbReference type="Google" id="ProtNLM"/>
    </source>
</evidence>
<keyword evidence="2" id="KW-1133">Transmembrane helix</keyword>
<feature type="chain" id="PRO_5012334187" description="Ig-like domain-containing protein" evidence="3">
    <location>
        <begin position="29"/>
        <end position="1136"/>
    </location>
</feature>
<reference evidence="4 5" key="1">
    <citation type="submission" date="2017-06" db="EMBL/GenBank/DDBJ databases">
        <title>A platform for efficient transgenesis in Macrostomum lignano, a flatworm model organism for stem cell research.</title>
        <authorList>
            <person name="Berezikov E."/>
        </authorList>
    </citation>
    <scope>NUCLEOTIDE SEQUENCE [LARGE SCALE GENOMIC DNA]</scope>
    <source>
        <strain evidence="4">DV1</strain>
        <tissue evidence="4">Whole organism</tissue>
    </source>
</reference>
<accession>A0A267DN94</accession>
<dbReference type="Proteomes" id="UP000215902">
    <property type="component" value="Unassembled WGS sequence"/>
</dbReference>
<keyword evidence="3" id="KW-0732">Signal</keyword>
<organism evidence="4 5">
    <name type="scientific">Macrostomum lignano</name>
    <dbReference type="NCBI Taxonomy" id="282301"/>
    <lineage>
        <taxon>Eukaryota</taxon>
        <taxon>Metazoa</taxon>
        <taxon>Spiralia</taxon>
        <taxon>Lophotrochozoa</taxon>
        <taxon>Platyhelminthes</taxon>
        <taxon>Rhabditophora</taxon>
        <taxon>Macrostomorpha</taxon>
        <taxon>Macrostomida</taxon>
        <taxon>Macrostomidae</taxon>
        <taxon>Macrostomum</taxon>
    </lineage>
</organism>